<evidence type="ECO:0000313" key="4">
    <source>
        <dbReference type="EMBL" id="EAM48980.1"/>
    </source>
</evidence>
<comment type="caution">
    <text evidence="4">The sequence shown here is derived from an EMBL/GenBank/DDBJ whole genome shotgun (WGS) entry which is preliminary data.</text>
</comment>
<reference evidence="4" key="2">
    <citation type="submission" date="2005-06" db="EMBL/GenBank/DDBJ databases">
        <title>Sequencing of the draft genome and assembly of Crocosphaera watsonii WH 8501.</title>
        <authorList>
            <consortium name="US DOE Joint Genome Institute (JGI-PGF)"/>
            <person name="Copeland A."/>
            <person name="Lucas S."/>
            <person name="Lapidus A."/>
            <person name="Barry K."/>
            <person name="Detter C."/>
            <person name="Glavina T."/>
            <person name="Hammon N."/>
            <person name="Israni S."/>
            <person name="Pitluck S."/>
            <person name="Richardson P."/>
        </authorList>
    </citation>
    <scope>NUCLEOTIDE SEQUENCE [LARGE SCALE GENOMIC DNA]</scope>
    <source>
        <strain evidence="4">WH 8501</strain>
    </source>
</reference>
<evidence type="ECO:0000256" key="1">
    <source>
        <dbReference type="ARBA" id="ARBA00022679"/>
    </source>
</evidence>
<evidence type="ECO:0000259" key="3">
    <source>
        <dbReference type="Pfam" id="PF03976"/>
    </source>
</evidence>
<dbReference type="InterPro" id="IPR027417">
    <property type="entry name" value="P-loop_NTPase"/>
</dbReference>
<sequence length="273" mass="32034">MLDSLDLKLTLDKETYNREIEALMQQLRSLQKDCWDHKLPVIIVLEGWAAAGKGKLLQKTIGYMDPRGFKVHPILSATEEEQKYPFLWRFWHKLPPKGSFGIFYHSWYTHLLEDRLFDLETDGSIPLLIRDINAFERQLGDDAVAIAKFWIHLSKKELKKRLKKYESDELESWRVRPEDWQQAKEYDRYAGFAEEMLTYTSTGHAPWTLVEGDCQRWARIKVLSQVVATITQALDRLRLPKTDIPSLPPPNGTATHRTRFFGQNRFRVTSTQR</sequence>
<reference evidence="4" key="3">
    <citation type="submission" date="2016-12" db="EMBL/GenBank/DDBJ databases">
        <title>Annotation of the draft genome assembly of Crocosphaera watsonii WH 8501.</title>
        <authorList>
            <consortium name="US DOE Joint Genome Institute (JGI-ORNL)"/>
            <person name="Larimer F."/>
            <person name="Land M."/>
        </authorList>
    </citation>
    <scope>NUCLEOTIDE SEQUENCE</scope>
    <source>
        <strain evidence="4">WH 8501</strain>
    </source>
</reference>
<dbReference type="InterPro" id="IPR022488">
    <property type="entry name" value="PPK2-related"/>
</dbReference>
<evidence type="ECO:0000313" key="5">
    <source>
        <dbReference type="Proteomes" id="UP000003922"/>
    </source>
</evidence>
<dbReference type="GO" id="GO:0008976">
    <property type="term" value="F:polyphosphate kinase activity"/>
    <property type="evidence" value="ECO:0007669"/>
    <property type="project" value="InterPro"/>
</dbReference>
<dbReference type="SUPFAM" id="SSF52540">
    <property type="entry name" value="P-loop containing nucleoside triphosphate hydrolases"/>
    <property type="match status" value="1"/>
</dbReference>
<keyword evidence="2" id="KW-0418">Kinase</keyword>
<dbReference type="Gene3D" id="3.40.50.300">
    <property type="entry name" value="P-loop containing nucleotide triphosphate hydrolases"/>
    <property type="match status" value="1"/>
</dbReference>
<dbReference type="PIRSF" id="PIRSF028756">
    <property type="entry name" value="PPK2_prd"/>
    <property type="match status" value="1"/>
</dbReference>
<organism evidence="4 5">
    <name type="scientific">Crocosphaera watsonii WH 8501</name>
    <dbReference type="NCBI Taxonomy" id="165597"/>
    <lineage>
        <taxon>Bacteria</taxon>
        <taxon>Bacillati</taxon>
        <taxon>Cyanobacteriota</taxon>
        <taxon>Cyanophyceae</taxon>
        <taxon>Oscillatoriophycideae</taxon>
        <taxon>Chroococcales</taxon>
        <taxon>Aphanothecaceae</taxon>
        <taxon>Crocosphaera</taxon>
    </lineage>
</organism>
<gene>
    <name evidence="4" type="ORF">CwatDRAFT_1707</name>
</gene>
<keyword evidence="1" id="KW-0808">Transferase</keyword>
<proteinExistence type="predicted"/>
<reference evidence="4" key="1">
    <citation type="submission" date="2004-02" db="EMBL/GenBank/DDBJ databases">
        <authorList>
            <consortium name="DOE Joint Genome Institute"/>
        </authorList>
    </citation>
    <scope>NUCLEOTIDE SEQUENCE [LARGE SCALE GENOMIC DNA]</scope>
    <source>
        <strain evidence="4">WH 8501</strain>
    </source>
</reference>
<name>Q4BYK0_CROWT</name>
<dbReference type="Proteomes" id="UP000003922">
    <property type="component" value="Unassembled WGS sequence"/>
</dbReference>
<evidence type="ECO:0000256" key="2">
    <source>
        <dbReference type="ARBA" id="ARBA00022777"/>
    </source>
</evidence>
<dbReference type="KEGG" id="cwa:CwatDRAFT_1707"/>
<protein>
    <recommendedName>
        <fullName evidence="3">Polyphosphate kinase-2-related domain-containing protein</fullName>
    </recommendedName>
</protein>
<dbReference type="InterPro" id="IPR016898">
    <property type="entry name" value="Polyphosphate_phosphotransfera"/>
</dbReference>
<accession>Q4BYK0</accession>
<dbReference type="EMBL" id="AADV02000101">
    <property type="protein sequence ID" value="EAM48980.1"/>
    <property type="molecule type" value="Genomic_DNA"/>
</dbReference>
<dbReference type="PANTHER" id="PTHR34383:SF3">
    <property type="entry name" value="POLYPHOSPHATE:AMP PHOSPHOTRANSFERASE"/>
    <property type="match status" value="1"/>
</dbReference>
<dbReference type="AlphaFoldDB" id="Q4BYK0"/>
<dbReference type="PANTHER" id="PTHR34383">
    <property type="entry name" value="POLYPHOSPHATE:AMP PHOSPHOTRANSFERASE-RELATED"/>
    <property type="match status" value="1"/>
</dbReference>
<feature type="domain" description="Polyphosphate kinase-2-related" evidence="3">
    <location>
        <begin position="11"/>
        <end position="233"/>
    </location>
</feature>
<dbReference type="Pfam" id="PF03976">
    <property type="entry name" value="PPK2"/>
    <property type="match status" value="1"/>
</dbReference>
<keyword evidence="5" id="KW-1185">Reference proteome</keyword>